<dbReference type="PANTHER" id="PTHR47053:SF1">
    <property type="entry name" value="MUREIN DD-ENDOPEPTIDASE MEPH-RELATED"/>
    <property type="match status" value="1"/>
</dbReference>
<dbReference type="RefSeq" id="WP_310734040.1">
    <property type="nucleotide sequence ID" value="NZ_CP035708.1"/>
</dbReference>
<evidence type="ECO:0000256" key="1">
    <source>
        <dbReference type="ARBA" id="ARBA00007074"/>
    </source>
</evidence>
<dbReference type="PANTHER" id="PTHR47053">
    <property type="entry name" value="MUREIN DD-ENDOPEPTIDASE MEPH-RELATED"/>
    <property type="match status" value="1"/>
</dbReference>
<comment type="similarity">
    <text evidence="1">Belongs to the peptidase C40 family.</text>
</comment>
<dbReference type="EMBL" id="JBEPLS010000001">
    <property type="protein sequence ID" value="MET3602678.1"/>
    <property type="molecule type" value="Genomic_DNA"/>
</dbReference>
<sequence>MRSRSALTSAHTIPILAGDFSHTSSPMTGLRTKTRSKMLIGSVLLALSMSSTGVRAAPEDAADPILRFLGQQTQKASETASDLIMSAMNFLGVRYRFGGTSEETGFDCSGFTRHVFENSVGLLLPRRASEQAEAAGLLTVRKEDLKPGDLVFFNTMRRAFSHVGIYVGDGKFIHAPRTGSSIRVDDMNQSYWTTRFDGARRAPQVNPDAPVVLR</sequence>
<organism evidence="6 7">
    <name type="scientific">Sphaerotilus sulfidivorans</name>
    <dbReference type="NCBI Taxonomy" id="639200"/>
    <lineage>
        <taxon>Bacteria</taxon>
        <taxon>Pseudomonadati</taxon>
        <taxon>Pseudomonadota</taxon>
        <taxon>Betaproteobacteria</taxon>
        <taxon>Burkholderiales</taxon>
        <taxon>Sphaerotilaceae</taxon>
        <taxon>Sphaerotilus</taxon>
    </lineage>
</organism>
<name>A0ABV2IIC9_9BURK</name>
<keyword evidence="3 6" id="KW-0378">Hydrolase</keyword>
<dbReference type="Proteomes" id="UP001549111">
    <property type="component" value="Unassembled WGS sequence"/>
</dbReference>
<dbReference type="Pfam" id="PF00877">
    <property type="entry name" value="NLPC_P60"/>
    <property type="match status" value="1"/>
</dbReference>
<evidence type="ECO:0000313" key="7">
    <source>
        <dbReference type="Proteomes" id="UP001549111"/>
    </source>
</evidence>
<gene>
    <name evidence="6" type="ORF">ABIC99_000454</name>
</gene>
<accession>A0ABV2IIC9</accession>
<proteinExistence type="inferred from homology"/>
<evidence type="ECO:0000313" key="6">
    <source>
        <dbReference type="EMBL" id="MET3602678.1"/>
    </source>
</evidence>
<dbReference type="InterPro" id="IPR051202">
    <property type="entry name" value="Peptidase_C40"/>
</dbReference>
<keyword evidence="4" id="KW-0788">Thiol protease</keyword>
<dbReference type="PROSITE" id="PS51935">
    <property type="entry name" value="NLPC_P60"/>
    <property type="match status" value="1"/>
</dbReference>
<dbReference type="GO" id="GO:0016787">
    <property type="term" value="F:hydrolase activity"/>
    <property type="evidence" value="ECO:0007669"/>
    <property type="project" value="UniProtKB-KW"/>
</dbReference>
<protein>
    <submittedName>
        <fullName evidence="6">Cell wall-associated NlpC family hydrolase</fullName>
    </submittedName>
</protein>
<evidence type="ECO:0000259" key="5">
    <source>
        <dbReference type="PROSITE" id="PS51935"/>
    </source>
</evidence>
<keyword evidence="2" id="KW-0645">Protease</keyword>
<dbReference type="Gene3D" id="3.90.1720.10">
    <property type="entry name" value="endopeptidase domain like (from Nostoc punctiforme)"/>
    <property type="match status" value="1"/>
</dbReference>
<keyword evidence="7" id="KW-1185">Reference proteome</keyword>
<comment type="caution">
    <text evidence="6">The sequence shown here is derived from an EMBL/GenBank/DDBJ whole genome shotgun (WGS) entry which is preliminary data.</text>
</comment>
<evidence type="ECO:0000256" key="4">
    <source>
        <dbReference type="ARBA" id="ARBA00022807"/>
    </source>
</evidence>
<dbReference type="InterPro" id="IPR000064">
    <property type="entry name" value="NLP_P60_dom"/>
</dbReference>
<reference evidence="6 7" key="1">
    <citation type="submission" date="2024-06" db="EMBL/GenBank/DDBJ databases">
        <title>Genomic Encyclopedia of Type Strains, Phase IV (KMG-IV): sequencing the most valuable type-strain genomes for metagenomic binning, comparative biology and taxonomic classification.</title>
        <authorList>
            <person name="Goeker M."/>
        </authorList>
    </citation>
    <scope>NUCLEOTIDE SEQUENCE [LARGE SCALE GENOMIC DNA]</scope>
    <source>
        <strain evidence="6 7">D-501</strain>
    </source>
</reference>
<dbReference type="InterPro" id="IPR038765">
    <property type="entry name" value="Papain-like_cys_pep_sf"/>
</dbReference>
<evidence type="ECO:0000256" key="3">
    <source>
        <dbReference type="ARBA" id="ARBA00022801"/>
    </source>
</evidence>
<feature type="domain" description="NlpC/P60" evidence="5">
    <location>
        <begin position="77"/>
        <end position="203"/>
    </location>
</feature>
<evidence type="ECO:0000256" key="2">
    <source>
        <dbReference type="ARBA" id="ARBA00022670"/>
    </source>
</evidence>
<dbReference type="SUPFAM" id="SSF54001">
    <property type="entry name" value="Cysteine proteinases"/>
    <property type="match status" value="1"/>
</dbReference>